<keyword evidence="3" id="KW-0677">Repeat</keyword>
<feature type="domain" description="Secretion system C-terminal sorting" evidence="5">
    <location>
        <begin position="557"/>
        <end position="624"/>
    </location>
</feature>
<dbReference type="InterPro" id="IPR052574">
    <property type="entry name" value="CDIRP"/>
</dbReference>
<dbReference type="OrthoDB" id="8901262at2"/>
<dbReference type="SUPFAM" id="SSF52047">
    <property type="entry name" value="RNI-like"/>
    <property type="match status" value="1"/>
</dbReference>
<accession>A0A1G5B3Y8</accession>
<evidence type="ECO:0000259" key="5">
    <source>
        <dbReference type="Pfam" id="PF18962"/>
    </source>
</evidence>
<dbReference type="STRING" id="490189.SAMN02927903_00245"/>
<reference evidence="6 7" key="1">
    <citation type="submission" date="2016-10" db="EMBL/GenBank/DDBJ databases">
        <authorList>
            <person name="de Groot N.N."/>
        </authorList>
    </citation>
    <scope>NUCLEOTIDE SEQUENCE [LARGE SCALE GENOMIC DNA]</scope>
    <source>
        <strain evidence="6 7">CGMCC 1.7031</strain>
    </source>
</reference>
<feature type="signal peptide" evidence="4">
    <location>
        <begin position="1"/>
        <end position="19"/>
    </location>
</feature>
<dbReference type="Pfam" id="PF18962">
    <property type="entry name" value="Por_Secre_tail"/>
    <property type="match status" value="1"/>
</dbReference>
<keyword evidence="2 4" id="KW-0732">Signal</keyword>
<keyword evidence="7" id="KW-1185">Reference proteome</keyword>
<dbReference type="PANTHER" id="PTHR47566:SF1">
    <property type="entry name" value="PROTEIN NUD1"/>
    <property type="match status" value="1"/>
</dbReference>
<protein>
    <submittedName>
        <fullName evidence="6">Por secretion system C-terminal sorting domain-containing protein</fullName>
    </submittedName>
</protein>
<evidence type="ECO:0000313" key="7">
    <source>
        <dbReference type="Proteomes" id="UP000199354"/>
    </source>
</evidence>
<sequence length="626" mass="68799">MTHRLSLLWVLFLCGATHAQIIVIPDVNFKTRLLEADVTNDIAKDAENQSIKIDANDNGEIEQSEALAVYRLFYTPPPPLRPAGGGHSQRTTDALPIADIAGLEFFTNLRKLNLSDNALVELELPDLPHLDHLACSHNPMTALMLPELPNLAYLDCSQNELTALAVQNLPALEVLLCDQNQIETLVPAGLTALRTLNCNTNALTSLVFGNNPALKTVSCALNQLTQLDLNQTAVEVLYCSDNPALQSIKIRNNVDSPLTFEQPPVPFPINSFDFSNLPALETVCCDDAEVSVMQTVLESQPLVSIVTDCPLPAFIVFTDPNFKQYLISQDCAHFEGNFYTDGDADLNNDGEIDVDEAKQIITLQISAGNISSLGGLEHFENLWGFGIGANPLTSFGGYGLERLTHLNFTDNQVTTVNLSELAALENFQVVREPITQIDFTGLANLSFARFWEVPVTTLNFCGTGLTYFDGYDLPNLTYFSSRNGIVTTDGLFPQTPPPLSPIILNDCPLLETVCHDEGEYNFINWGVALDGVTYVTDCPEDCSILTTESASWEDVSIYPNPATNVLHIDLWENECSVIVFNGLGQEIKRLDHVGATTIDVSNWARGLYFISVRTATQESTYKIVKQ</sequence>
<dbReference type="Proteomes" id="UP000199354">
    <property type="component" value="Unassembled WGS sequence"/>
</dbReference>
<dbReference type="GO" id="GO:0035591">
    <property type="term" value="F:signaling adaptor activity"/>
    <property type="evidence" value="ECO:0007669"/>
    <property type="project" value="TreeGrafter"/>
</dbReference>
<evidence type="ECO:0000313" key="6">
    <source>
        <dbReference type="EMBL" id="SCX84879.1"/>
    </source>
</evidence>
<evidence type="ECO:0000256" key="3">
    <source>
        <dbReference type="ARBA" id="ARBA00022737"/>
    </source>
</evidence>
<dbReference type="AlphaFoldDB" id="A0A1G5B3Y8"/>
<dbReference type="InterPro" id="IPR026444">
    <property type="entry name" value="Secre_tail"/>
</dbReference>
<gene>
    <name evidence="6" type="ORF">SAMN02927903_00245</name>
</gene>
<dbReference type="InterPro" id="IPR032675">
    <property type="entry name" value="LRR_dom_sf"/>
</dbReference>
<dbReference type="Gene3D" id="3.80.10.10">
    <property type="entry name" value="Ribonuclease Inhibitor"/>
    <property type="match status" value="2"/>
</dbReference>
<evidence type="ECO:0000256" key="2">
    <source>
        <dbReference type="ARBA" id="ARBA00022729"/>
    </source>
</evidence>
<evidence type="ECO:0000256" key="1">
    <source>
        <dbReference type="ARBA" id="ARBA00022614"/>
    </source>
</evidence>
<keyword evidence="1" id="KW-0433">Leucine-rich repeat</keyword>
<dbReference type="PROSITE" id="PS51450">
    <property type="entry name" value="LRR"/>
    <property type="match status" value="1"/>
</dbReference>
<dbReference type="PANTHER" id="PTHR47566">
    <property type="match status" value="1"/>
</dbReference>
<dbReference type="RefSeq" id="WP_091140351.1">
    <property type="nucleotide sequence ID" value="NZ_FMVF01000002.1"/>
</dbReference>
<evidence type="ECO:0000256" key="4">
    <source>
        <dbReference type="SAM" id="SignalP"/>
    </source>
</evidence>
<feature type="chain" id="PRO_5011774879" evidence="4">
    <location>
        <begin position="20"/>
        <end position="626"/>
    </location>
</feature>
<dbReference type="NCBIfam" id="TIGR04183">
    <property type="entry name" value="Por_Secre_tail"/>
    <property type="match status" value="1"/>
</dbReference>
<proteinExistence type="predicted"/>
<dbReference type="EMBL" id="FMVF01000002">
    <property type="protein sequence ID" value="SCX84879.1"/>
    <property type="molecule type" value="Genomic_DNA"/>
</dbReference>
<dbReference type="InterPro" id="IPR001611">
    <property type="entry name" value="Leu-rich_rpt"/>
</dbReference>
<name>A0A1G5B3Y8_9FLAO</name>
<organism evidence="6 7">
    <name type="scientific">Flavobacterium caeni</name>
    <dbReference type="NCBI Taxonomy" id="490189"/>
    <lineage>
        <taxon>Bacteria</taxon>
        <taxon>Pseudomonadati</taxon>
        <taxon>Bacteroidota</taxon>
        <taxon>Flavobacteriia</taxon>
        <taxon>Flavobacteriales</taxon>
        <taxon>Flavobacteriaceae</taxon>
        <taxon>Flavobacterium</taxon>
    </lineage>
</organism>